<accession>A0A5A7N4M2</accession>
<dbReference type="Proteomes" id="UP000324996">
    <property type="component" value="Unassembled WGS sequence"/>
</dbReference>
<dbReference type="CDD" id="cd02042">
    <property type="entry name" value="ParAB_family"/>
    <property type="match status" value="1"/>
</dbReference>
<dbReference type="RefSeq" id="WP_042088372.1">
    <property type="nucleotide sequence ID" value="NZ_BKCN01000001.1"/>
</dbReference>
<evidence type="ECO:0000259" key="2">
    <source>
        <dbReference type="Pfam" id="PF01656"/>
    </source>
</evidence>
<sequence>MRVIAFASQKGGSGKTTLSGHMAVAAERAGAGPVVLVDTDPQGSLSEWWNERADPAPAFARTSISRLISDLDDLRAQGFKLAVIDTPPAITMAIQSVVAISDMVVIPTRPSPHDLRAAGATVDLVERAGKPLVFVINAATARARITSDAAIALSQHGTVAPTTIHQRTDFASSMIDGRTVLEIGKPGKSAEEVEALWRYLHDRLERTHRRTVFNGRSHPRSIGNGSAARSFGRKNDLADQSAW</sequence>
<dbReference type="EMBL" id="BKCN01000001">
    <property type="protein sequence ID" value="GER02320.1"/>
    <property type="molecule type" value="Genomic_DNA"/>
</dbReference>
<proteinExistence type="predicted"/>
<gene>
    <name evidence="3" type="ORF">JCM17846_00020</name>
</gene>
<dbReference type="InterPro" id="IPR050678">
    <property type="entry name" value="DNA_Partitioning_ATPase"/>
</dbReference>
<dbReference type="PANTHER" id="PTHR13696:SF96">
    <property type="entry name" value="COBQ_COBB_MIND_PARA NUCLEOTIDE BINDING DOMAIN-CONTAINING PROTEIN"/>
    <property type="match status" value="1"/>
</dbReference>
<dbReference type="PIRSF" id="PIRSF009320">
    <property type="entry name" value="Nuc_binding_HP_1000"/>
    <property type="match status" value="1"/>
</dbReference>
<dbReference type="PANTHER" id="PTHR13696">
    <property type="entry name" value="P-LOOP CONTAINING NUCLEOSIDE TRIPHOSPHATE HYDROLASE"/>
    <property type="match status" value="1"/>
</dbReference>
<comment type="caution">
    <text evidence="3">The sequence shown here is derived from an EMBL/GenBank/DDBJ whole genome shotgun (WGS) entry which is preliminary data.</text>
</comment>
<feature type="region of interest" description="Disordered" evidence="1">
    <location>
        <begin position="210"/>
        <end position="243"/>
    </location>
</feature>
<dbReference type="AlphaFoldDB" id="A0A5A7N4M2"/>
<reference evidence="3 4" key="1">
    <citation type="submission" date="2019-09" db="EMBL/GenBank/DDBJ databases">
        <title>NBRP : Genome information of microbial organism related human and environment.</title>
        <authorList>
            <person name="Hattori M."/>
            <person name="Oshima K."/>
            <person name="Inaba H."/>
            <person name="Suda W."/>
            <person name="Sakamoto M."/>
            <person name="Iino T."/>
            <person name="Kitahara M."/>
            <person name="Oshida Y."/>
            <person name="Iida T."/>
            <person name="Kudo T."/>
            <person name="Itoh T."/>
            <person name="Ohkuma M."/>
        </authorList>
    </citation>
    <scope>NUCLEOTIDE SEQUENCE [LARGE SCALE GENOMIC DNA]</scope>
    <source>
        <strain evidence="3 4">Q-1</strain>
    </source>
</reference>
<evidence type="ECO:0000313" key="4">
    <source>
        <dbReference type="Proteomes" id="UP000324996"/>
    </source>
</evidence>
<feature type="domain" description="CobQ/CobB/MinD/ParA nucleotide binding" evidence="2">
    <location>
        <begin position="4"/>
        <end position="178"/>
    </location>
</feature>
<dbReference type="Pfam" id="PF01656">
    <property type="entry name" value="CbiA"/>
    <property type="match status" value="1"/>
</dbReference>
<dbReference type="InterPro" id="IPR002586">
    <property type="entry name" value="CobQ/CobB/MinD/ParA_Nub-bd_dom"/>
</dbReference>
<evidence type="ECO:0000256" key="1">
    <source>
        <dbReference type="SAM" id="MobiDB-lite"/>
    </source>
</evidence>
<dbReference type="Gene3D" id="3.40.50.300">
    <property type="entry name" value="P-loop containing nucleotide triphosphate hydrolases"/>
    <property type="match status" value="1"/>
</dbReference>
<dbReference type="SUPFAM" id="SSF52540">
    <property type="entry name" value="P-loop containing nucleoside triphosphate hydrolases"/>
    <property type="match status" value="1"/>
</dbReference>
<keyword evidence="4" id="KW-1185">Reference proteome</keyword>
<dbReference type="InterPro" id="IPR027417">
    <property type="entry name" value="P-loop_NTPase"/>
</dbReference>
<protein>
    <submittedName>
        <fullName evidence="3">Chromosome partitioning protein ParA</fullName>
    </submittedName>
</protein>
<organism evidence="3 4">
    <name type="scientific">Iodidimonas nitroreducens</name>
    <dbReference type="NCBI Taxonomy" id="1236968"/>
    <lineage>
        <taxon>Bacteria</taxon>
        <taxon>Pseudomonadati</taxon>
        <taxon>Pseudomonadota</taxon>
        <taxon>Alphaproteobacteria</taxon>
        <taxon>Iodidimonadales</taxon>
        <taxon>Iodidimonadaceae</taxon>
        <taxon>Iodidimonas</taxon>
    </lineage>
</organism>
<evidence type="ECO:0000313" key="3">
    <source>
        <dbReference type="EMBL" id="GER02320.1"/>
    </source>
</evidence>
<name>A0A5A7N4M2_9PROT</name>